<dbReference type="OrthoDB" id="9012603at2"/>
<sequence length="67" mass="7611">MTSHVDCVTLCVQRFVQARCAVEKGRELPIAACVTGQNFPDSIRIAWRSSLRMQHGVRWRDDHVSNA</sequence>
<evidence type="ECO:0000313" key="1">
    <source>
        <dbReference type="EMBL" id="OXI43690.1"/>
    </source>
</evidence>
<protein>
    <submittedName>
        <fullName evidence="1">Uncharacterized protein</fullName>
    </submittedName>
</protein>
<evidence type="ECO:0000313" key="2">
    <source>
        <dbReference type="Proteomes" id="UP000214600"/>
    </source>
</evidence>
<dbReference type="Proteomes" id="UP000214600">
    <property type="component" value="Unassembled WGS sequence"/>
</dbReference>
<proteinExistence type="predicted"/>
<dbReference type="AlphaFoldDB" id="A0A228IMS6"/>
<accession>A0A228IMS6</accession>
<comment type="caution">
    <text evidence="1">The sequence shown here is derived from an EMBL/GenBank/DDBJ whole genome shotgun (WGS) entry which is preliminary data.</text>
</comment>
<reference evidence="1 2" key="2">
    <citation type="submission" date="2017-08" db="EMBL/GenBank/DDBJ databases">
        <title>WGS of novel Burkholderia cepaca complex species.</title>
        <authorList>
            <person name="Lipuma J."/>
            <person name="Spilker T."/>
        </authorList>
    </citation>
    <scope>NUCLEOTIDE SEQUENCE [LARGE SCALE GENOMIC DNA]</scope>
    <source>
        <strain evidence="1 2">AU17325</strain>
    </source>
</reference>
<gene>
    <name evidence="1" type="ORF">CFB84_19225</name>
</gene>
<name>A0A228IMS6_9BURK</name>
<reference evidence="2" key="1">
    <citation type="submission" date="2017-06" db="EMBL/GenBank/DDBJ databases">
        <authorList>
            <person name="LiPuma J."/>
            <person name="Spilker T."/>
        </authorList>
    </citation>
    <scope>NUCLEOTIDE SEQUENCE [LARGE SCALE GENOMIC DNA]</scope>
    <source>
        <strain evidence="2">AU17325</strain>
    </source>
</reference>
<dbReference type="EMBL" id="NKFA01000007">
    <property type="protein sequence ID" value="OXI43690.1"/>
    <property type="molecule type" value="Genomic_DNA"/>
</dbReference>
<organism evidence="1 2">
    <name type="scientific">Burkholderia aenigmatica</name>
    <dbReference type="NCBI Taxonomy" id="2015348"/>
    <lineage>
        <taxon>Bacteria</taxon>
        <taxon>Pseudomonadati</taxon>
        <taxon>Pseudomonadota</taxon>
        <taxon>Betaproteobacteria</taxon>
        <taxon>Burkholderiales</taxon>
        <taxon>Burkholderiaceae</taxon>
        <taxon>Burkholderia</taxon>
        <taxon>Burkholderia cepacia complex</taxon>
    </lineage>
</organism>